<evidence type="ECO:0000313" key="1">
    <source>
        <dbReference type="EMBL" id="EEO28304.1"/>
    </source>
</evidence>
<dbReference type="eggNOG" id="ENOG503317T">
    <property type="taxonomic scope" value="Bacteria"/>
</dbReference>
<protein>
    <submittedName>
        <fullName evidence="1">Uncharacterized protein</fullName>
    </submittedName>
</protein>
<name>C3X518_9BURK</name>
<dbReference type="HOGENOM" id="CLU_1045240_0_0_4"/>
<proteinExistence type="predicted"/>
<dbReference type="EMBL" id="ACDP02000006">
    <property type="protein sequence ID" value="EEO28304.1"/>
    <property type="molecule type" value="Genomic_DNA"/>
</dbReference>
<dbReference type="RefSeq" id="WP_005877899.1">
    <property type="nucleotide sequence ID" value="NZ_KI392031.1"/>
</dbReference>
<dbReference type="Proteomes" id="UP000003973">
    <property type="component" value="Unassembled WGS sequence"/>
</dbReference>
<gene>
    <name evidence="1" type="ORF">OFAG_01457</name>
</gene>
<organism evidence="1 2">
    <name type="scientific">Oxalobacter paraformigenes</name>
    <dbReference type="NCBI Taxonomy" id="556268"/>
    <lineage>
        <taxon>Bacteria</taxon>
        <taxon>Pseudomonadati</taxon>
        <taxon>Pseudomonadota</taxon>
        <taxon>Betaproteobacteria</taxon>
        <taxon>Burkholderiales</taxon>
        <taxon>Oxalobacteraceae</taxon>
        <taxon>Oxalobacter</taxon>
    </lineage>
</organism>
<reference evidence="1" key="1">
    <citation type="submission" date="2011-10" db="EMBL/GenBank/DDBJ databases">
        <title>The Genome Sequence of Oxalobacter formigenes HOxBLS.</title>
        <authorList>
            <consortium name="The Broad Institute Genome Sequencing Platform"/>
            <person name="Earl A."/>
            <person name="Ward D."/>
            <person name="Feldgarden M."/>
            <person name="Gevers D."/>
            <person name="Allison M.J."/>
            <person name="Humphrey S."/>
            <person name="Young S.K."/>
            <person name="Zeng Q."/>
            <person name="Gargeya S."/>
            <person name="Fitzgerald M."/>
            <person name="Haas B."/>
            <person name="Abouelleil A."/>
            <person name="Alvarado L."/>
            <person name="Arachchi H.M."/>
            <person name="Berlin A."/>
            <person name="Brown A."/>
            <person name="Chapman S.B."/>
            <person name="Chen Z."/>
            <person name="Dunbar C."/>
            <person name="Freedman E."/>
            <person name="Gearin G."/>
            <person name="Goldberg J."/>
            <person name="Griggs A."/>
            <person name="Gujja S."/>
            <person name="Heiman D."/>
            <person name="Howarth C."/>
            <person name="Larson L."/>
            <person name="Lui A."/>
            <person name="MacDonald P.J.P."/>
            <person name="Montmayeur A."/>
            <person name="Murphy C."/>
            <person name="Neiman D."/>
            <person name="Pearson M."/>
            <person name="Priest M."/>
            <person name="Roberts A."/>
            <person name="Saif S."/>
            <person name="Shea T."/>
            <person name="Shenoy N."/>
            <person name="Sisk P."/>
            <person name="Stolte C."/>
            <person name="Sykes S."/>
            <person name="Wortman J."/>
            <person name="Nusbaum C."/>
            <person name="Birren B."/>
        </authorList>
    </citation>
    <scope>NUCLEOTIDE SEQUENCE [LARGE SCALE GENOMIC DNA]</scope>
    <source>
        <strain evidence="1">HOxBLS</strain>
    </source>
</reference>
<evidence type="ECO:0000313" key="2">
    <source>
        <dbReference type="Proteomes" id="UP000003973"/>
    </source>
</evidence>
<comment type="caution">
    <text evidence="1">The sequence shown here is derived from an EMBL/GenBank/DDBJ whole genome shotgun (WGS) entry which is preliminary data.</text>
</comment>
<sequence>MLNNDEIGTHSLITMNEAQYINAYVPNWQKPTLDLKGVESLGYVTPVTPFEYLRYAEADLNIGDVHGLVNGLSNAKRAIDCQVANILHGFGLSIPKQFPSRLEKISALGLVAPRIIKKIIRLRNLMEHEFHSPNLSEVEDAVDIVTLFLGATRHVFANGITTSFWVADEVSVNPTGIKRTKTKTIIDNEFPAYTFSRGIFCAFDLEIRQLSLLLVHENNEMGNITFSKSDKRTIPLLAFMSTLDAAGGKAYSPDGAHEFISIVHAP</sequence>
<dbReference type="AlphaFoldDB" id="C3X518"/>
<keyword evidence="2" id="KW-1185">Reference proteome</keyword>
<accession>C3X518</accession>